<evidence type="ECO:0000313" key="3">
    <source>
        <dbReference type="Proteomes" id="UP001153076"/>
    </source>
</evidence>
<dbReference type="AlphaFoldDB" id="A0A9Q1QNF0"/>
<dbReference type="Pfam" id="PF26130">
    <property type="entry name" value="PB1-like"/>
    <property type="match status" value="1"/>
</dbReference>
<dbReference type="InterPro" id="IPR058594">
    <property type="entry name" value="PB1-like_dom_pln"/>
</dbReference>
<dbReference type="OrthoDB" id="1751576at2759"/>
<dbReference type="EMBL" id="JAKOGI010000024">
    <property type="protein sequence ID" value="KAJ8449188.1"/>
    <property type="molecule type" value="Genomic_DNA"/>
</dbReference>
<evidence type="ECO:0000313" key="2">
    <source>
        <dbReference type="EMBL" id="KAJ8449188.1"/>
    </source>
</evidence>
<sequence length="181" mass="20810">MTLESNFCFSDVIITTNYTITRQIRHEEKFIQSRKLECEGGSIITIYNFKIDKLSYFEIIGCAKDLGFDNVVEIYYLVPRMSLKKGLGTLYFDYNSLYMMGCAQLAKDMVVYLVHLKRLTGKVHASIAKPNSKPSTPIPKERTVRPLKPTLKQAKKPNLSLNLSLRFLCHSLSKRLTYLKT</sequence>
<dbReference type="Proteomes" id="UP001153076">
    <property type="component" value="Unassembled WGS sequence"/>
</dbReference>
<organism evidence="2 3">
    <name type="scientific">Carnegiea gigantea</name>
    <dbReference type="NCBI Taxonomy" id="171969"/>
    <lineage>
        <taxon>Eukaryota</taxon>
        <taxon>Viridiplantae</taxon>
        <taxon>Streptophyta</taxon>
        <taxon>Embryophyta</taxon>
        <taxon>Tracheophyta</taxon>
        <taxon>Spermatophyta</taxon>
        <taxon>Magnoliopsida</taxon>
        <taxon>eudicotyledons</taxon>
        <taxon>Gunneridae</taxon>
        <taxon>Pentapetalae</taxon>
        <taxon>Caryophyllales</taxon>
        <taxon>Cactineae</taxon>
        <taxon>Cactaceae</taxon>
        <taxon>Cactoideae</taxon>
        <taxon>Echinocereeae</taxon>
        <taxon>Carnegiea</taxon>
    </lineage>
</organism>
<protein>
    <recommendedName>
        <fullName evidence="1">PB1-like domain-containing protein</fullName>
    </recommendedName>
</protein>
<keyword evidence="3" id="KW-1185">Reference proteome</keyword>
<name>A0A9Q1QNF0_9CARY</name>
<comment type="caution">
    <text evidence="2">The sequence shown here is derived from an EMBL/GenBank/DDBJ whole genome shotgun (WGS) entry which is preliminary data.</text>
</comment>
<feature type="domain" description="PB1-like" evidence="1">
    <location>
        <begin position="19"/>
        <end position="114"/>
    </location>
</feature>
<accession>A0A9Q1QNF0</accession>
<reference evidence="2" key="1">
    <citation type="submission" date="2022-04" db="EMBL/GenBank/DDBJ databases">
        <title>Carnegiea gigantea Genome sequencing and assembly v2.</title>
        <authorList>
            <person name="Copetti D."/>
            <person name="Sanderson M.J."/>
            <person name="Burquez A."/>
            <person name="Wojciechowski M.F."/>
        </authorList>
    </citation>
    <scope>NUCLEOTIDE SEQUENCE</scope>
    <source>
        <strain evidence="2">SGP5-SGP5p</strain>
        <tissue evidence="2">Aerial part</tissue>
    </source>
</reference>
<proteinExistence type="predicted"/>
<evidence type="ECO:0000259" key="1">
    <source>
        <dbReference type="Pfam" id="PF26130"/>
    </source>
</evidence>
<gene>
    <name evidence="2" type="ORF">Cgig2_027190</name>
</gene>